<feature type="compositionally biased region" description="Polar residues" evidence="1">
    <location>
        <begin position="663"/>
        <end position="672"/>
    </location>
</feature>
<comment type="caution">
    <text evidence="2">The sequence shown here is derived from an EMBL/GenBank/DDBJ whole genome shotgun (WGS) entry which is preliminary data.</text>
</comment>
<dbReference type="InterPro" id="IPR008507">
    <property type="entry name" value="DUF789"/>
</dbReference>
<feature type="compositionally biased region" description="Low complexity" evidence="1">
    <location>
        <begin position="210"/>
        <end position="223"/>
    </location>
</feature>
<gene>
    <name evidence="2" type="ORF">PVL29_020461</name>
</gene>
<dbReference type="Pfam" id="PF05623">
    <property type="entry name" value="DUF789"/>
    <property type="match status" value="1"/>
</dbReference>
<feature type="region of interest" description="Disordered" evidence="1">
    <location>
        <begin position="430"/>
        <end position="478"/>
    </location>
</feature>
<evidence type="ECO:0000313" key="3">
    <source>
        <dbReference type="Proteomes" id="UP001168098"/>
    </source>
</evidence>
<proteinExistence type="predicted"/>
<dbReference type="PANTHER" id="PTHR32010:SF18">
    <property type="entry name" value="DUF789 FAMILY PROTEIN"/>
    <property type="match status" value="1"/>
</dbReference>
<feature type="compositionally biased region" description="Basic residues" evidence="1">
    <location>
        <begin position="124"/>
        <end position="143"/>
    </location>
</feature>
<keyword evidence="3" id="KW-1185">Reference proteome</keyword>
<evidence type="ECO:0000256" key="1">
    <source>
        <dbReference type="SAM" id="MobiDB-lite"/>
    </source>
</evidence>
<reference evidence="2 3" key="1">
    <citation type="journal article" date="2023" name="BMC Biotechnol.">
        <title>Vitis rotundifolia cv Carlos genome sequencing.</title>
        <authorList>
            <person name="Huff M."/>
            <person name="Hulse-Kemp A."/>
            <person name="Scheffler B."/>
            <person name="Youngblood R."/>
            <person name="Simpson S."/>
            <person name="Babiker E."/>
            <person name="Staton M."/>
        </authorList>
    </citation>
    <scope>NUCLEOTIDE SEQUENCE [LARGE SCALE GENOMIC DNA]</scope>
    <source>
        <tissue evidence="2">Leaf</tissue>
    </source>
</reference>
<name>A0AA38YXA0_VITRO</name>
<organism evidence="2 3">
    <name type="scientific">Vitis rotundifolia</name>
    <name type="common">Muscadine grape</name>
    <dbReference type="NCBI Taxonomy" id="103349"/>
    <lineage>
        <taxon>Eukaryota</taxon>
        <taxon>Viridiplantae</taxon>
        <taxon>Streptophyta</taxon>
        <taxon>Embryophyta</taxon>
        <taxon>Tracheophyta</taxon>
        <taxon>Spermatophyta</taxon>
        <taxon>Magnoliopsida</taxon>
        <taxon>eudicotyledons</taxon>
        <taxon>Gunneridae</taxon>
        <taxon>Pentapetalae</taxon>
        <taxon>rosids</taxon>
        <taxon>Vitales</taxon>
        <taxon>Vitaceae</taxon>
        <taxon>Viteae</taxon>
        <taxon>Vitis</taxon>
    </lineage>
</organism>
<feature type="compositionally biased region" description="Basic residues" evidence="1">
    <location>
        <begin position="440"/>
        <end position="450"/>
    </location>
</feature>
<dbReference type="PANTHER" id="PTHR32010">
    <property type="entry name" value="PHOTOSYSTEM II STABILITY/ASSEMBLY FACTOR HCF136, CHLOROPLASTIC"/>
    <property type="match status" value="1"/>
</dbReference>
<dbReference type="AlphaFoldDB" id="A0AA38YXA0"/>
<sequence>MVIFSHRCLALPVLCPDNSNYLGSGAQAKMDDFTRVSPPVDSFRAHQHKERTGSFPDAICSVKFLTGRSFCQSDVHHQSQSKSLTNKATRLDEFSNCDATVMISDDFDAVNPSEASIDSSKAQKNAKKNARRKARKKAKRKNKLSSDTGSTELEVLSEECALGSSTFETSINNDMDHGDGPVSFESTPVNSLPDCLVSVNDSEGDSNGMTNSSETSETCTSSTDDMDVSEDTITSVVHNFTGEHSVFNSEDGSQTKDMGFSISKGLEDKHGETIHCCDDMSSKGFSDMPDSLVLGSVSIGCSSEDSPNAGYDDSTDAGYNVSPSNEEGNGISDSEAHRSTRNECFSHQSPSNGVVDSCNNDDRMKLHSAGCSSSDMQLDVRGQRDKQAKMVVQNAHGCVGKENVDCFHLDKTLKEAPLLKRNCNNVEANIASKSEDKNRSRVKVHRKSKKNSSPGSKQEYNCHSRKRSLAMKASSNAPARINIQENEMSVFPVLWNGQKGSGSVSQSYSQNDCPEPELQTHGVESITSELVHSLQDCTGNLEPPERCSTISNMKDHITEGQNNSLLESLNSLNMSSLHEGQSAVHLHPLIGEEVAEVDKEVSLSENSKQEHSSASVMKKWKPVAKKDSGFASLGRSDISLLAHADEPAAEGWTPKNSVEEKPSSNSHKPISSNESEIMCVDHSFGNVNCSSPEDKSPIQNTCTPKQLNNKHPAVNCFTHACKEKHIYAFGADSSKISGALHDAYRVQQLSESVQLATGCPIADFERLLHAASPIICRSNSVKICPTCVQDEVGRPLCLHEAPNITLRSLWKWYEKHGSYGLEVRLEDCEYSKRLGFHHSAFQAYFAPSLSAVQLFKKPKSHHMDNGPAVSRACEMSKTSQSSFNIGQLPIFSKLFPRPCTEETSFSPLENRMHSSQVSSMSQSVNTTITDDSELLFEYFESDQPQLRKPLFEKMKELVSGDGPSWNKVYGDPTKLDSMNLDELHHSSWYSVAWYPIYRIPDGEFRAAFLTYHSFGHLVHRSSTFDSHRKDACIVSPVVGLQSYNAQRERWFHLKQSILSQTEETSNLKPSEILRKRLKTLEQTASLMARAEVSKGNLKSVNRHPDYEFFLSRQRW</sequence>
<accession>A0AA38YXA0</accession>
<dbReference type="EMBL" id="JARBHA010000016">
    <property type="protein sequence ID" value="KAJ9678305.1"/>
    <property type="molecule type" value="Genomic_DNA"/>
</dbReference>
<feature type="region of interest" description="Disordered" evidence="1">
    <location>
        <begin position="113"/>
        <end position="150"/>
    </location>
</feature>
<feature type="region of interest" description="Disordered" evidence="1">
    <location>
        <begin position="645"/>
        <end position="672"/>
    </location>
</feature>
<feature type="compositionally biased region" description="Polar residues" evidence="1">
    <location>
        <begin position="342"/>
        <end position="358"/>
    </location>
</feature>
<feature type="region of interest" description="Disordered" evidence="1">
    <location>
        <begin position="202"/>
        <end position="228"/>
    </location>
</feature>
<protein>
    <submittedName>
        <fullName evidence="2">Uncharacterized protein</fullName>
    </submittedName>
</protein>
<evidence type="ECO:0000313" key="2">
    <source>
        <dbReference type="EMBL" id="KAJ9678305.1"/>
    </source>
</evidence>
<dbReference type="Proteomes" id="UP001168098">
    <property type="component" value="Unassembled WGS sequence"/>
</dbReference>
<feature type="region of interest" description="Disordered" evidence="1">
    <location>
        <begin position="304"/>
        <end position="359"/>
    </location>
</feature>